<evidence type="ECO:0000313" key="10">
    <source>
        <dbReference type="EMBL" id="OWM68129.1"/>
    </source>
</evidence>
<evidence type="ECO:0000256" key="7">
    <source>
        <dbReference type="PROSITE-ProRule" id="PRU00023"/>
    </source>
</evidence>
<feature type="transmembrane region" description="Helical" evidence="8">
    <location>
        <begin position="200"/>
        <end position="220"/>
    </location>
</feature>
<sequence>MDMRLADAARTGNIEHLHSLVKNDPLILNRAAVEGGQTPLHVAALADQVEFTREILKVRPKLAEEMNPDGLTPWHIASANGNLEMVRELLNLSPQLCLSKGKERRIPLHYAALKGRTEVLKELLSACLESIKEVTALCETALHLAVKSSHFEVFTLLVEELKNTNRVNFLNRKDAQGNTILYLAVSARQYELSKQLRNNAAFLFCFAFCFAGAGLMNITIYEQVVDFILNGSIVNAELVEVNAVNKMGLTAFNALSVFPSEAGDKEIGDILILAGATTMRIATELPEARATSDPASKICPQTGTGLWGLQILTLKLRGILKHDRNNWNEYFKFKKDRDSPDSVRSALLVVAALITATTYQAVLQPPGGLWQDNSGPLNSTTNSTTSNGIFTQSHKAGQAVMANINPISYIFFLFCNSIGFFAAIQMIWILTARLPLQLELRIAVCALAATYGNAMGPITPTTFLNSFFIAISVILPILLALLSHWIRK</sequence>
<dbReference type="PANTHER" id="PTHR24186:SF56">
    <property type="entry name" value="PGG DOMAIN-CONTAINING PROTEIN"/>
    <property type="match status" value="1"/>
</dbReference>
<dbReference type="AlphaFoldDB" id="A0A218W6J3"/>
<accession>A0A218W6J3</accession>
<evidence type="ECO:0000256" key="1">
    <source>
        <dbReference type="ARBA" id="ARBA00004141"/>
    </source>
</evidence>
<comment type="caution">
    <text evidence="10">The sequence shown here is derived from an EMBL/GenBank/DDBJ whole genome shotgun (WGS) entry which is preliminary data.</text>
</comment>
<dbReference type="Proteomes" id="UP000197138">
    <property type="component" value="Unassembled WGS sequence"/>
</dbReference>
<evidence type="ECO:0000256" key="2">
    <source>
        <dbReference type="ARBA" id="ARBA00022692"/>
    </source>
</evidence>
<keyword evidence="6 8" id="KW-0472">Membrane</keyword>
<evidence type="ECO:0000313" key="11">
    <source>
        <dbReference type="Proteomes" id="UP000197138"/>
    </source>
</evidence>
<dbReference type="SMART" id="SM00248">
    <property type="entry name" value="ANK"/>
    <property type="match status" value="5"/>
</dbReference>
<name>A0A218W6J3_PUNGR</name>
<keyword evidence="2 8" id="KW-0812">Transmembrane</keyword>
<evidence type="ECO:0000256" key="4">
    <source>
        <dbReference type="ARBA" id="ARBA00022989"/>
    </source>
</evidence>
<feature type="transmembrane region" description="Helical" evidence="8">
    <location>
        <begin position="407"/>
        <end position="430"/>
    </location>
</feature>
<proteinExistence type="predicted"/>
<dbReference type="PROSITE" id="PS50297">
    <property type="entry name" value="ANK_REP_REGION"/>
    <property type="match status" value="1"/>
</dbReference>
<organism evidence="10 11">
    <name type="scientific">Punica granatum</name>
    <name type="common">Pomegranate</name>
    <dbReference type="NCBI Taxonomy" id="22663"/>
    <lineage>
        <taxon>Eukaryota</taxon>
        <taxon>Viridiplantae</taxon>
        <taxon>Streptophyta</taxon>
        <taxon>Embryophyta</taxon>
        <taxon>Tracheophyta</taxon>
        <taxon>Spermatophyta</taxon>
        <taxon>Magnoliopsida</taxon>
        <taxon>eudicotyledons</taxon>
        <taxon>Gunneridae</taxon>
        <taxon>Pentapetalae</taxon>
        <taxon>rosids</taxon>
        <taxon>malvids</taxon>
        <taxon>Myrtales</taxon>
        <taxon>Lythraceae</taxon>
        <taxon>Punica</taxon>
    </lineage>
</organism>
<evidence type="ECO:0000256" key="5">
    <source>
        <dbReference type="ARBA" id="ARBA00023043"/>
    </source>
</evidence>
<feature type="repeat" description="ANK" evidence="7">
    <location>
        <begin position="69"/>
        <end position="91"/>
    </location>
</feature>
<dbReference type="InterPro" id="IPR036770">
    <property type="entry name" value="Ankyrin_rpt-contain_sf"/>
</dbReference>
<keyword evidence="3" id="KW-0677">Repeat</keyword>
<dbReference type="GO" id="GO:0005886">
    <property type="term" value="C:plasma membrane"/>
    <property type="evidence" value="ECO:0007669"/>
    <property type="project" value="TreeGrafter"/>
</dbReference>
<feature type="transmembrane region" description="Helical" evidence="8">
    <location>
        <begin position="466"/>
        <end position="486"/>
    </location>
</feature>
<dbReference type="InterPro" id="IPR026961">
    <property type="entry name" value="PGG_dom"/>
</dbReference>
<dbReference type="Pfam" id="PF13962">
    <property type="entry name" value="PGG"/>
    <property type="match status" value="1"/>
</dbReference>
<comment type="subcellular location">
    <subcellularLocation>
        <location evidence="1">Membrane</location>
        <topology evidence="1">Multi-pass membrane protein</topology>
    </subcellularLocation>
</comment>
<evidence type="ECO:0000256" key="8">
    <source>
        <dbReference type="SAM" id="Phobius"/>
    </source>
</evidence>
<keyword evidence="5 7" id="KW-0040">ANK repeat</keyword>
<evidence type="ECO:0000256" key="3">
    <source>
        <dbReference type="ARBA" id="ARBA00022737"/>
    </source>
</evidence>
<dbReference type="PANTHER" id="PTHR24186">
    <property type="entry name" value="PROTEIN PHOSPHATASE 1 REGULATORY SUBUNIT"/>
    <property type="match status" value="1"/>
</dbReference>
<dbReference type="Gene3D" id="1.25.40.20">
    <property type="entry name" value="Ankyrin repeat-containing domain"/>
    <property type="match status" value="1"/>
</dbReference>
<dbReference type="SUPFAM" id="SSF48403">
    <property type="entry name" value="Ankyrin repeat"/>
    <property type="match status" value="1"/>
</dbReference>
<reference evidence="11" key="1">
    <citation type="journal article" date="2017" name="Plant J.">
        <title>The pomegranate (Punica granatum L.) genome and the genomics of punicalagin biosynthesis.</title>
        <authorList>
            <person name="Qin G."/>
            <person name="Xu C."/>
            <person name="Ming R."/>
            <person name="Tang H."/>
            <person name="Guyot R."/>
            <person name="Kramer E.M."/>
            <person name="Hu Y."/>
            <person name="Yi X."/>
            <person name="Qi Y."/>
            <person name="Xu X."/>
            <person name="Gao Z."/>
            <person name="Pan H."/>
            <person name="Jian J."/>
            <person name="Tian Y."/>
            <person name="Yue Z."/>
            <person name="Xu Y."/>
        </authorList>
    </citation>
    <scope>NUCLEOTIDE SEQUENCE [LARGE SCALE GENOMIC DNA]</scope>
    <source>
        <strain evidence="11">cv. Dabenzi</strain>
    </source>
</reference>
<protein>
    <recommendedName>
        <fullName evidence="9">PGG domain-containing protein</fullName>
    </recommendedName>
</protein>
<feature type="domain" description="PGG" evidence="9">
    <location>
        <begin position="343"/>
        <end position="434"/>
    </location>
</feature>
<keyword evidence="4 8" id="KW-1133">Transmembrane helix</keyword>
<dbReference type="PROSITE" id="PS50088">
    <property type="entry name" value="ANK_REPEAT"/>
    <property type="match status" value="1"/>
</dbReference>
<evidence type="ECO:0000256" key="6">
    <source>
        <dbReference type="ARBA" id="ARBA00023136"/>
    </source>
</evidence>
<dbReference type="EMBL" id="MTKT01005171">
    <property type="protein sequence ID" value="OWM68129.1"/>
    <property type="molecule type" value="Genomic_DNA"/>
</dbReference>
<dbReference type="InterPro" id="IPR002110">
    <property type="entry name" value="Ankyrin_rpt"/>
</dbReference>
<evidence type="ECO:0000259" key="9">
    <source>
        <dbReference type="Pfam" id="PF13962"/>
    </source>
</evidence>
<dbReference type="Pfam" id="PF12796">
    <property type="entry name" value="Ank_2"/>
    <property type="match status" value="2"/>
</dbReference>
<gene>
    <name evidence="10" type="ORF">CDL15_Pgr016329</name>
</gene>